<dbReference type="EMBL" id="MU004239">
    <property type="protein sequence ID" value="KAF2666298.1"/>
    <property type="molecule type" value="Genomic_DNA"/>
</dbReference>
<keyword evidence="4" id="KW-1185">Reference proteome</keyword>
<protein>
    <recommendedName>
        <fullName evidence="2">Zn(2)-C6 fungal-type domain-containing protein</fullName>
    </recommendedName>
</protein>
<organism evidence="3 4">
    <name type="scientific">Microthyrium microscopicum</name>
    <dbReference type="NCBI Taxonomy" id="703497"/>
    <lineage>
        <taxon>Eukaryota</taxon>
        <taxon>Fungi</taxon>
        <taxon>Dikarya</taxon>
        <taxon>Ascomycota</taxon>
        <taxon>Pezizomycotina</taxon>
        <taxon>Dothideomycetes</taxon>
        <taxon>Dothideomycetes incertae sedis</taxon>
        <taxon>Microthyriales</taxon>
        <taxon>Microthyriaceae</taxon>
        <taxon>Microthyrium</taxon>
    </lineage>
</organism>
<dbReference type="GO" id="GO:0000981">
    <property type="term" value="F:DNA-binding transcription factor activity, RNA polymerase II-specific"/>
    <property type="evidence" value="ECO:0007669"/>
    <property type="project" value="InterPro"/>
</dbReference>
<evidence type="ECO:0000313" key="3">
    <source>
        <dbReference type="EMBL" id="KAF2666298.1"/>
    </source>
</evidence>
<keyword evidence="1" id="KW-0539">Nucleus</keyword>
<dbReference type="AlphaFoldDB" id="A0A6A6U589"/>
<gene>
    <name evidence="3" type="ORF">BT63DRAFT_458656</name>
</gene>
<proteinExistence type="predicted"/>
<sequence>MGKRRCGKQKPQCLRCHKRGFNCTYPPVKHSSWVPCKGDDAATTEQQDIVLHTISHLSAYTSIVQSEIDAYEFSNNFTDRQSFSLWFTTPETWKVDHLLPVGKNTSTIQDLQRQITTIKDWLAEWLEKGSNPFIHPRLYRNRLPRSVQDAYASLTCYFQKTKSNEHIVLQIVRERAKRLLAEHGLPSTGLPTETASRGSTVLDPLEHIARVHALLIYQVVGLYDSDIRLRHLSETQMPILTLWLQEMIQSASQAACLGSFILLSAREQASLGSSLSTNSHSDDLLWYSWILAESIRRTWLIATGVHTIYLIMQQGRMSCGGGMVFTTRKGVWDAQSAPAWEKLCSEVNVGLIPLGEADKLFTDAAPEDVDRFAKVFMEASFGADRMERWGAQIQE</sequence>
<feature type="domain" description="Zn(2)-C6 fungal-type" evidence="2">
    <location>
        <begin position="3"/>
        <end position="27"/>
    </location>
</feature>
<evidence type="ECO:0000256" key="1">
    <source>
        <dbReference type="ARBA" id="ARBA00023242"/>
    </source>
</evidence>
<reference evidence="3" key="1">
    <citation type="journal article" date="2020" name="Stud. Mycol.">
        <title>101 Dothideomycetes genomes: a test case for predicting lifestyles and emergence of pathogens.</title>
        <authorList>
            <person name="Haridas S."/>
            <person name="Albert R."/>
            <person name="Binder M."/>
            <person name="Bloem J."/>
            <person name="Labutti K."/>
            <person name="Salamov A."/>
            <person name="Andreopoulos B."/>
            <person name="Baker S."/>
            <person name="Barry K."/>
            <person name="Bills G."/>
            <person name="Bluhm B."/>
            <person name="Cannon C."/>
            <person name="Castanera R."/>
            <person name="Culley D."/>
            <person name="Daum C."/>
            <person name="Ezra D."/>
            <person name="Gonzalez J."/>
            <person name="Henrissat B."/>
            <person name="Kuo A."/>
            <person name="Liang C."/>
            <person name="Lipzen A."/>
            <person name="Lutzoni F."/>
            <person name="Magnuson J."/>
            <person name="Mondo S."/>
            <person name="Nolan M."/>
            <person name="Ohm R."/>
            <person name="Pangilinan J."/>
            <person name="Park H.-J."/>
            <person name="Ramirez L."/>
            <person name="Alfaro M."/>
            <person name="Sun H."/>
            <person name="Tritt A."/>
            <person name="Yoshinaga Y."/>
            <person name="Zwiers L.-H."/>
            <person name="Turgeon B."/>
            <person name="Goodwin S."/>
            <person name="Spatafora J."/>
            <person name="Crous P."/>
            <person name="Grigoriev I."/>
        </authorList>
    </citation>
    <scope>NUCLEOTIDE SEQUENCE</scope>
    <source>
        <strain evidence="3">CBS 115976</strain>
    </source>
</reference>
<evidence type="ECO:0000259" key="2">
    <source>
        <dbReference type="Pfam" id="PF00172"/>
    </source>
</evidence>
<dbReference type="CDD" id="cd00067">
    <property type="entry name" value="GAL4"/>
    <property type="match status" value="1"/>
</dbReference>
<dbReference type="Gene3D" id="4.10.240.10">
    <property type="entry name" value="Zn(2)-C6 fungal-type DNA-binding domain"/>
    <property type="match status" value="1"/>
</dbReference>
<accession>A0A6A6U589</accession>
<dbReference type="InterPro" id="IPR036864">
    <property type="entry name" value="Zn2-C6_fun-type_DNA-bd_sf"/>
</dbReference>
<dbReference type="Pfam" id="PF00172">
    <property type="entry name" value="Zn_clus"/>
    <property type="match status" value="1"/>
</dbReference>
<dbReference type="OrthoDB" id="5355161at2759"/>
<dbReference type="Proteomes" id="UP000799302">
    <property type="component" value="Unassembled WGS sequence"/>
</dbReference>
<name>A0A6A6U589_9PEZI</name>
<dbReference type="InterPro" id="IPR001138">
    <property type="entry name" value="Zn2Cys6_DnaBD"/>
</dbReference>
<evidence type="ECO:0000313" key="4">
    <source>
        <dbReference type="Proteomes" id="UP000799302"/>
    </source>
</evidence>
<dbReference type="GO" id="GO:0008270">
    <property type="term" value="F:zinc ion binding"/>
    <property type="evidence" value="ECO:0007669"/>
    <property type="project" value="InterPro"/>
</dbReference>